<dbReference type="GO" id="GO:0005739">
    <property type="term" value="C:mitochondrion"/>
    <property type="evidence" value="ECO:0007669"/>
    <property type="project" value="TreeGrafter"/>
</dbReference>
<dbReference type="PANTHER" id="PTHR43716">
    <property type="entry name" value="D-2-HYDROXYGLUTARATE DEHYDROGENASE, MITOCHONDRIAL"/>
    <property type="match status" value="1"/>
</dbReference>
<dbReference type="InterPro" id="IPR016164">
    <property type="entry name" value="FAD-linked_Oxase-like_C"/>
</dbReference>
<dbReference type="PANTHER" id="PTHR43716:SF1">
    <property type="entry name" value="D-2-HYDROXYGLUTARATE DEHYDROGENASE, MITOCHONDRIAL"/>
    <property type="match status" value="1"/>
</dbReference>
<dbReference type="GO" id="GO:0051990">
    <property type="term" value="F:(R)-2-hydroxyglutarate dehydrogenase activity"/>
    <property type="evidence" value="ECO:0007669"/>
    <property type="project" value="UniProtKB-EC"/>
</dbReference>
<dbReference type="InterPro" id="IPR016166">
    <property type="entry name" value="FAD-bd_PCMH"/>
</dbReference>
<dbReference type="InterPro" id="IPR051264">
    <property type="entry name" value="FAD-oxidored/transferase_4"/>
</dbReference>
<dbReference type="InterPro" id="IPR004113">
    <property type="entry name" value="FAD-bd_oxidored_4_C"/>
</dbReference>
<evidence type="ECO:0000256" key="9">
    <source>
        <dbReference type="ARBA" id="ARBA00039639"/>
    </source>
</evidence>
<proteinExistence type="inferred from homology"/>
<dbReference type="InterPro" id="IPR006094">
    <property type="entry name" value="Oxid_FAD_bind_N"/>
</dbReference>
<keyword evidence="4" id="KW-0285">Flavoprotein</keyword>
<dbReference type="FunFam" id="3.30.465.10:FF:000001">
    <property type="entry name" value="D-2-hydroxyglutarate dehydrogenase, mitochondrial"/>
    <property type="match status" value="1"/>
</dbReference>
<comment type="function">
    <text evidence="10">Catalyzes the oxidation of D-2-hydroxyglutarate (D-2-HG) to alpha-ketoglutarate. Also catalyzes the oxidation of other D-2-hydroxyacids, such as D-malate (D-MAL) and D-lactate (D-LAC). Exhibits high activities towards D-2-HG and D-MAL but a very weak activity towards D-LAC.</text>
</comment>
<dbReference type="Pfam" id="PF01565">
    <property type="entry name" value="FAD_binding_4"/>
    <property type="match status" value="1"/>
</dbReference>
<comment type="similarity">
    <text evidence="3">Belongs to the FAD-binding oxidoreductase/transferase type 4 family.</text>
</comment>
<evidence type="ECO:0000256" key="11">
    <source>
        <dbReference type="ARBA" id="ARBA00049267"/>
    </source>
</evidence>
<keyword evidence="5" id="KW-0274">FAD</keyword>
<evidence type="ECO:0000313" key="14">
    <source>
        <dbReference type="Proteomes" id="UP001381693"/>
    </source>
</evidence>
<dbReference type="Gene3D" id="3.30.465.10">
    <property type="match status" value="1"/>
</dbReference>
<feature type="domain" description="FAD-binding PCMH-type" evidence="12">
    <location>
        <begin position="23"/>
        <end position="203"/>
    </location>
</feature>
<dbReference type="InterPro" id="IPR016171">
    <property type="entry name" value="Vanillyl_alc_oxidase_C-sub2"/>
</dbReference>
<dbReference type="Proteomes" id="UP001381693">
    <property type="component" value="Unassembled WGS sequence"/>
</dbReference>
<evidence type="ECO:0000313" key="13">
    <source>
        <dbReference type="EMBL" id="KAK7079825.1"/>
    </source>
</evidence>
<gene>
    <name evidence="13" type="primary">D2HGDH</name>
    <name evidence="13" type="ORF">SK128_013473</name>
</gene>
<dbReference type="SUPFAM" id="SSF55103">
    <property type="entry name" value="FAD-linked oxidases, C-terminal domain"/>
    <property type="match status" value="1"/>
</dbReference>
<dbReference type="FunFam" id="3.30.43.10:FF:000011">
    <property type="entry name" value="D-lactate dehydrogenase (Cytochrome)"/>
    <property type="match status" value="1"/>
</dbReference>
<keyword evidence="7" id="KW-0576">Peroxisome</keyword>
<evidence type="ECO:0000256" key="8">
    <source>
        <dbReference type="ARBA" id="ARBA00039003"/>
    </source>
</evidence>
<organism evidence="13 14">
    <name type="scientific">Halocaridina rubra</name>
    <name type="common">Hawaiian red shrimp</name>
    <dbReference type="NCBI Taxonomy" id="373956"/>
    <lineage>
        <taxon>Eukaryota</taxon>
        <taxon>Metazoa</taxon>
        <taxon>Ecdysozoa</taxon>
        <taxon>Arthropoda</taxon>
        <taxon>Crustacea</taxon>
        <taxon>Multicrustacea</taxon>
        <taxon>Malacostraca</taxon>
        <taxon>Eumalacostraca</taxon>
        <taxon>Eucarida</taxon>
        <taxon>Decapoda</taxon>
        <taxon>Pleocyemata</taxon>
        <taxon>Caridea</taxon>
        <taxon>Atyoidea</taxon>
        <taxon>Atyidae</taxon>
        <taxon>Halocaridina</taxon>
    </lineage>
</organism>
<evidence type="ECO:0000256" key="4">
    <source>
        <dbReference type="ARBA" id="ARBA00022630"/>
    </source>
</evidence>
<keyword evidence="14" id="KW-1185">Reference proteome</keyword>
<dbReference type="GO" id="GO:0071949">
    <property type="term" value="F:FAD binding"/>
    <property type="evidence" value="ECO:0007669"/>
    <property type="project" value="InterPro"/>
</dbReference>
<evidence type="ECO:0000256" key="5">
    <source>
        <dbReference type="ARBA" id="ARBA00022827"/>
    </source>
</evidence>
<comment type="caution">
    <text evidence="13">The sequence shown here is derived from an EMBL/GenBank/DDBJ whole genome shotgun (WGS) entry which is preliminary data.</text>
</comment>
<dbReference type="EMBL" id="JAXCGZ010006361">
    <property type="protein sequence ID" value="KAK7079825.1"/>
    <property type="molecule type" value="Genomic_DNA"/>
</dbReference>
<dbReference type="SUPFAM" id="SSF56176">
    <property type="entry name" value="FAD-binding/transporter-associated domain-like"/>
    <property type="match status" value="1"/>
</dbReference>
<dbReference type="PROSITE" id="PS51387">
    <property type="entry name" value="FAD_PCMH"/>
    <property type="match status" value="1"/>
</dbReference>
<dbReference type="Gene3D" id="3.30.70.2740">
    <property type="match status" value="1"/>
</dbReference>
<dbReference type="InterPro" id="IPR016167">
    <property type="entry name" value="FAD-bd_PCMH_sub1"/>
</dbReference>
<dbReference type="InterPro" id="IPR036318">
    <property type="entry name" value="FAD-bd_PCMH-like_sf"/>
</dbReference>
<sequence length="448" mass="48937">MDPHRVILGEADLEGHNTDWLGMVRGASKVLLKPRNTEEVSTILKYCNDRRLAVCPQGGNTGLVGGSVPVFDEIIISTSLMTEIESVDRLSGVITCQSGCVLEALDQYAAEYGLMVPLDLGAKGSCHIGGNVSTNAGGLRVLRYGSLHGSVLGVEAVLASGEIVNCLSAMKKDNTGYDLKHLFIGSEGTLGIITKIAINCPPRPQAVNLSFLGLQTFDDVLTTFREAKDKLGEILSSCEFIDSSSMQCVEENLKLKPPIEPHPFYMLIETSGSNSSHDEEKLSSFLDYALGSGIVTDGTVATEPSRMQHIWSLRERIAEALVKDGYTYKYDISLPHSEFYKMVEDMRNHLGTGVIRCCGYGHIGDGNLHLNITTQEFDKNVLNQIEPAVYEWTAKVNGSVSAEHGLGFKKRNFMHYSKSLGAINLMKQLKSLMDPNGILNPYKVLPET</sequence>
<comment type="cofactor">
    <cofactor evidence="1">
        <name>FAD</name>
        <dbReference type="ChEBI" id="CHEBI:57692"/>
    </cofactor>
</comment>
<dbReference type="Gene3D" id="1.10.45.10">
    <property type="entry name" value="Vanillyl-alcohol Oxidase, Chain A, domain 4"/>
    <property type="match status" value="1"/>
</dbReference>
<comment type="subcellular location">
    <subcellularLocation>
        <location evidence="2">Peroxisome</location>
    </subcellularLocation>
</comment>
<dbReference type="Gene3D" id="3.30.70.2190">
    <property type="match status" value="1"/>
</dbReference>
<evidence type="ECO:0000256" key="6">
    <source>
        <dbReference type="ARBA" id="ARBA00023002"/>
    </source>
</evidence>
<dbReference type="FunFam" id="1.10.45.10:FF:000001">
    <property type="entry name" value="D-lactate dehydrogenase mitochondrial"/>
    <property type="match status" value="1"/>
</dbReference>
<comment type="catalytic activity">
    <reaction evidence="11">
        <text>(R)-malate + A = oxaloacetate + AH2</text>
        <dbReference type="Rhea" id="RHEA:67460"/>
        <dbReference type="ChEBI" id="CHEBI:13193"/>
        <dbReference type="ChEBI" id="CHEBI:15588"/>
        <dbReference type="ChEBI" id="CHEBI:16452"/>
        <dbReference type="ChEBI" id="CHEBI:17499"/>
    </reaction>
    <physiologicalReaction direction="left-to-right" evidence="11">
        <dbReference type="Rhea" id="RHEA:67461"/>
    </physiologicalReaction>
</comment>
<dbReference type="EC" id="1.1.99.39" evidence="8"/>
<name>A0AAN9ABV9_HALRR</name>
<dbReference type="FunFam" id="3.30.70.2190:FF:000001">
    <property type="entry name" value="D-2-hydroxyglutarate dehydrogenase mitochondrial"/>
    <property type="match status" value="1"/>
</dbReference>
<dbReference type="Gene3D" id="3.30.43.10">
    <property type="entry name" value="Uridine Diphospho-n-acetylenolpyruvylglucosamine Reductase, domain 2"/>
    <property type="match status" value="1"/>
</dbReference>
<reference evidence="13 14" key="1">
    <citation type="submission" date="2023-11" db="EMBL/GenBank/DDBJ databases">
        <title>Halocaridina rubra genome assembly.</title>
        <authorList>
            <person name="Smith C."/>
        </authorList>
    </citation>
    <scope>NUCLEOTIDE SEQUENCE [LARGE SCALE GENOMIC DNA]</scope>
    <source>
        <strain evidence="13">EP-1</strain>
        <tissue evidence="13">Whole</tissue>
    </source>
</reference>
<dbReference type="GO" id="GO:0005777">
    <property type="term" value="C:peroxisome"/>
    <property type="evidence" value="ECO:0007669"/>
    <property type="project" value="UniProtKB-SubCell"/>
</dbReference>
<dbReference type="Pfam" id="PF02913">
    <property type="entry name" value="FAD-oxidase_C"/>
    <property type="match status" value="1"/>
</dbReference>
<evidence type="ECO:0000256" key="10">
    <source>
        <dbReference type="ARBA" id="ARBA00045410"/>
    </source>
</evidence>
<dbReference type="InterPro" id="IPR016169">
    <property type="entry name" value="FAD-bd_PCMH_sub2"/>
</dbReference>
<evidence type="ECO:0000256" key="2">
    <source>
        <dbReference type="ARBA" id="ARBA00004275"/>
    </source>
</evidence>
<evidence type="ECO:0000256" key="1">
    <source>
        <dbReference type="ARBA" id="ARBA00001974"/>
    </source>
</evidence>
<dbReference type="AlphaFoldDB" id="A0AAN9ABV9"/>
<accession>A0AAN9ABV9</accession>
<evidence type="ECO:0000256" key="3">
    <source>
        <dbReference type="ARBA" id="ARBA00008000"/>
    </source>
</evidence>
<evidence type="ECO:0000256" key="7">
    <source>
        <dbReference type="ARBA" id="ARBA00023140"/>
    </source>
</evidence>
<protein>
    <recommendedName>
        <fullName evidence="9">D-2-hydroxyglutarate dehydrogenase, mitochondrial</fullName>
        <ecNumber evidence="8">1.1.99.39</ecNumber>
    </recommendedName>
</protein>
<evidence type="ECO:0000259" key="12">
    <source>
        <dbReference type="PROSITE" id="PS51387"/>
    </source>
</evidence>
<keyword evidence="6 13" id="KW-0560">Oxidoreductase</keyword>
<dbReference type="FunFam" id="3.30.70.2740:FF:000002">
    <property type="entry name" value="D-2-hydroxyglutarate dehydrogenase mitochondrial"/>
    <property type="match status" value="1"/>
</dbReference>